<dbReference type="GO" id="GO:0030170">
    <property type="term" value="F:pyridoxal phosphate binding"/>
    <property type="evidence" value="ECO:0007669"/>
    <property type="project" value="InterPro"/>
</dbReference>
<dbReference type="Pfam" id="PF03473">
    <property type="entry name" value="MOSC"/>
    <property type="match status" value="1"/>
</dbReference>
<keyword evidence="4" id="KW-1185">Reference proteome</keyword>
<evidence type="ECO:0000259" key="1">
    <source>
        <dbReference type="PROSITE" id="PS51340"/>
    </source>
</evidence>
<feature type="domain" description="MOSC" evidence="1">
    <location>
        <begin position="26"/>
        <end position="160"/>
    </location>
</feature>
<dbReference type="Proteomes" id="UP000033519">
    <property type="component" value="Unassembled WGS sequence"/>
</dbReference>
<evidence type="ECO:0000313" key="3">
    <source>
        <dbReference type="EMBL" id="SFC52472.1"/>
    </source>
</evidence>
<dbReference type="EMBL" id="FOMB01000006">
    <property type="protein sequence ID" value="SFC52472.1"/>
    <property type="molecule type" value="Genomic_DNA"/>
</dbReference>
<dbReference type="AlphaFoldDB" id="A0A0F5PVH6"/>
<dbReference type="STRING" id="728005.SAMN04488059_106109"/>
<sequence>MPSLLSVNQGTGRHIPGYKPLTGIIKTPVPNAQIDRMGLANDAVCDRKHHGGVDQAIYIYFADDYQFWADQLGKRIEPGWFGDNLTISGVEGRSVAIGDRFAIGQILLEVTYHRTPCMTFSALMSDPMWVKKFHRAGRPGAYCRVLTPGTVEPGMALTYTHFAGERVTVSELMALDGKRDIDPGFMRRALTTPIREKTRFKYEDNLASLI</sequence>
<dbReference type="GO" id="GO:0003824">
    <property type="term" value="F:catalytic activity"/>
    <property type="evidence" value="ECO:0007669"/>
    <property type="project" value="InterPro"/>
</dbReference>
<dbReference type="GO" id="GO:0030151">
    <property type="term" value="F:molybdenum ion binding"/>
    <property type="evidence" value="ECO:0007669"/>
    <property type="project" value="InterPro"/>
</dbReference>
<accession>A0A0F5PVH6</accession>
<dbReference type="InterPro" id="IPR011037">
    <property type="entry name" value="Pyrv_Knase-like_insert_dom_sf"/>
</dbReference>
<dbReference type="InterPro" id="IPR005302">
    <property type="entry name" value="MoCF_Sase_C"/>
</dbReference>
<dbReference type="SUPFAM" id="SSF50800">
    <property type="entry name" value="PK beta-barrel domain-like"/>
    <property type="match status" value="1"/>
</dbReference>
<dbReference type="Gene3D" id="2.40.33.20">
    <property type="entry name" value="PK beta-barrel domain-like"/>
    <property type="match status" value="1"/>
</dbReference>
<dbReference type="PANTHER" id="PTHR30212:SF2">
    <property type="entry name" value="PROTEIN YIIM"/>
    <property type="match status" value="1"/>
</dbReference>
<dbReference type="InterPro" id="IPR052353">
    <property type="entry name" value="Benzoxazolinone_Detox_Enz"/>
</dbReference>
<organism evidence="3 5">
    <name type="scientific">Devosia psychrophila</name>
    <dbReference type="NCBI Taxonomy" id="728005"/>
    <lineage>
        <taxon>Bacteria</taxon>
        <taxon>Pseudomonadati</taxon>
        <taxon>Pseudomonadota</taxon>
        <taxon>Alphaproteobacteria</taxon>
        <taxon>Hyphomicrobiales</taxon>
        <taxon>Devosiaceae</taxon>
        <taxon>Devosia</taxon>
    </lineage>
</organism>
<reference evidence="2 4" key="1">
    <citation type="submission" date="2015-03" db="EMBL/GenBank/DDBJ databases">
        <authorList>
            <person name="Lepp D."/>
            <person name="Hassan Y.I."/>
            <person name="Li X.-Z."/>
            <person name="Zhou T."/>
        </authorList>
    </citation>
    <scope>NUCLEOTIDE SEQUENCE [LARGE SCALE GENOMIC DNA]</scope>
    <source>
        <strain evidence="2 4">Cr7-05</strain>
    </source>
</reference>
<dbReference type="EMBL" id="LAPV01000129">
    <property type="protein sequence ID" value="KKC32692.1"/>
    <property type="molecule type" value="Genomic_DNA"/>
</dbReference>
<protein>
    <submittedName>
        <fullName evidence="3">MOSC domain-containing protein YiiM</fullName>
    </submittedName>
</protein>
<reference evidence="3 5" key="2">
    <citation type="submission" date="2016-10" db="EMBL/GenBank/DDBJ databases">
        <authorList>
            <person name="de Groot N.N."/>
        </authorList>
    </citation>
    <scope>NUCLEOTIDE SEQUENCE [LARGE SCALE GENOMIC DNA]</scope>
    <source>
        <strain evidence="3 5">CGMCC 1.10210</strain>
    </source>
</reference>
<name>A0A0F5PVH6_9HYPH</name>
<evidence type="ECO:0000313" key="5">
    <source>
        <dbReference type="Proteomes" id="UP000182258"/>
    </source>
</evidence>
<dbReference type="PATRIC" id="fig|728005.3.peg.716"/>
<evidence type="ECO:0000313" key="4">
    <source>
        <dbReference type="Proteomes" id="UP000033519"/>
    </source>
</evidence>
<evidence type="ECO:0000313" key="2">
    <source>
        <dbReference type="EMBL" id="KKC32692.1"/>
    </source>
</evidence>
<dbReference type="PROSITE" id="PS51340">
    <property type="entry name" value="MOSC"/>
    <property type="match status" value="1"/>
</dbReference>
<gene>
    <name evidence="3" type="ORF">SAMN04488059_106109</name>
    <name evidence="2" type="ORF">WH91_12770</name>
</gene>
<dbReference type="RefSeq" id="WP_046171384.1">
    <property type="nucleotide sequence ID" value="NZ_FOMB01000006.1"/>
</dbReference>
<dbReference type="Proteomes" id="UP000182258">
    <property type="component" value="Unassembled WGS sequence"/>
</dbReference>
<proteinExistence type="predicted"/>
<dbReference type="OrthoDB" id="9786134at2"/>
<dbReference type="PANTHER" id="PTHR30212">
    <property type="entry name" value="PROTEIN YIIM"/>
    <property type="match status" value="1"/>
</dbReference>